<sequence length="45" mass="5031">MRPPSQSRLATLSAVLCIPIFDATPRDKHMAQKVAQNIAQMTETY</sequence>
<evidence type="ECO:0000313" key="2">
    <source>
        <dbReference type="Proteomes" id="UP000064920"/>
    </source>
</evidence>
<dbReference type="Proteomes" id="UP000064920">
    <property type="component" value="Chromosome"/>
</dbReference>
<dbReference type="PATRIC" id="fig|1397108.4.peg.296"/>
<proteinExistence type="predicted"/>
<accession>A0A0P0A8F6</accession>
<dbReference type="EMBL" id="CP012023">
    <property type="protein sequence ID" value="ALI54233.1"/>
    <property type="molecule type" value="Genomic_DNA"/>
</dbReference>
<gene>
    <name evidence="1" type="ORF">IMCC12053_283</name>
</gene>
<name>A0A0P0A8F6_9RHOB</name>
<evidence type="ECO:0000313" key="1">
    <source>
        <dbReference type="EMBL" id="ALI54233.1"/>
    </source>
</evidence>
<dbReference type="STRING" id="1397108.IMCC12053_283"/>
<keyword evidence="2" id="KW-1185">Reference proteome</keyword>
<protein>
    <submittedName>
        <fullName evidence="1">Uncharacterized protein</fullName>
    </submittedName>
</protein>
<organism evidence="1 2">
    <name type="scientific">Celeribacter marinus</name>
    <dbReference type="NCBI Taxonomy" id="1397108"/>
    <lineage>
        <taxon>Bacteria</taxon>
        <taxon>Pseudomonadati</taxon>
        <taxon>Pseudomonadota</taxon>
        <taxon>Alphaproteobacteria</taxon>
        <taxon>Rhodobacterales</taxon>
        <taxon>Roseobacteraceae</taxon>
        <taxon>Celeribacter</taxon>
    </lineage>
</organism>
<dbReference type="KEGG" id="cmar:IMCC12053_283"/>
<dbReference type="AlphaFoldDB" id="A0A0P0A8F6"/>
<reference evidence="1 2" key="1">
    <citation type="submission" date="2015-05" db="EMBL/GenBank/DDBJ databases">
        <authorList>
            <person name="Wang D.B."/>
            <person name="Wang M."/>
        </authorList>
    </citation>
    <scope>NUCLEOTIDE SEQUENCE [LARGE SCALE GENOMIC DNA]</scope>
    <source>
        <strain evidence="1 2">IMCC 12053</strain>
    </source>
</reference>